<feature type="compositionally biased region" description="Basic and acidic residues" evidence="1">
    <location>
        <begin position="585"/>
        <end position="594"/>
    </location>
</feature>
<evidence type="ECO:0000313" key="3">
    <source>
        <dbReference type="Proteomes" id="UP001367676"/>
    </source>
</evidence>
<sequence>MKGARTPVVYCRLRLKTIRDSVQIDPTPQRHLAQQAVQHGQCGGHQRNVPSRPSAYILRSICRLSRRNYTVPYWGPLQKTESSPSKRHCSGICPWRQRVAMALGHVHCGCSDARAVSQCPLSSRHFSADRHLRVGAGFDRPRLVRSPTTYVDLDGGTRTRLRAPVAQLRRAVTHVLRFSPRRVASRHWAGRPVDWTVLRAQHFQVHAEDVVRWRLRAEENPSDDDITRYDAPHRAANDSHRVSAATLPNITLRLTDGTSTMLYNVPPGDGGGGSRHESAILAVDKRRRAITLAAPPLARTPSRFHPLRPYLALSFAASRLSFAFVAHFATSGPNGVPCRAMPQRPYLRRLKRLYSVWRPEYESRAQRRKVPSTVHVDQVVTIARRRTRRPAYTGQIHEIAQLGEKSAVSTLNAAAATRDKPQGMDEYCARTYGDLVARRFEFEISRQFIRGQLGGEGGGEGGGGGNDDDVTIWRFETRADLADAMARWPLADATAAGRPASQHRTSSSRQCQSASRGSVWSANDSSFRCAHNDRIDVIQSTQSPNHPITESPNHLSRAVASIAGRMLVLRGYRLTRRSPRRTQRKGSDEVESREAPLPPPANAVATAVEPADANPGKAASMATHVAIRRYENVASRRRHLYVDGLQYGI</sequence>
<accession>A0AAN9T8B6</accession>
<evidence type="ECO:0000313" key="2">
    <source>
        <dbReference type="EMBL" id="KAK7575440.1"/>
    </source>
</evidence>
<feature type="compositionally biased region" description="Polar residues" evidence="1">
    <location>
        <begin position="502"/>
        <end position="517"/>
    </location>
</feature>
<gene>
    <name evidence="2" type="ORF">V9T40_011726</name>
</gene>
<feature type="region of interest" description="Disordered" evidence="1">
    <location>
        <begin position="573"/>
        <end position="602"/>
    </location>
</feature>
<dbReference type="EMBL" id="JBBCAQ010000036">
    <property type="protein sequence ID" value="KAK7575440.1"/>
    <property type="molecule type" value="Genomic_DNA"/>
</dbReference>
<reference evidence="2 3" key="1">
    <citation type="submission" date="2024-03" db="EMBL/GenBank/DDBJ databases">
        <title>Adaptation during the transition from Ophiocordyceps entomopathogen to insect associate is accompanied by gene loss and intensified selection.</title>
        <authorList>
            <person name="Ward C.M."/>
            <person name="Onetto C.A."/>
            <person name="Borneman A.R."/>
        </authorList>
    </citation>
    <scope>NUCLEOTIDE SEQUENCE [LARGE SCALE GENOMIC DNA]</scope>
    <source>
        <strain evidence="2">AWRI1</strain>
        <tissue evidence="2">Single Adult Female</tissue>
    </source>
</reference>
<feature type="compositionally biased region" description="Basic residues" evidence="1">
    <location>
        <begin position="573"/>
        <end position="584"/>
    </location>
</feature>
<protein>
    <submittedName>
        <fullName evidence="2">Uncharacterized protein</fullName>
    </submittedName>
</protein>
<comment type="caution">
    <text evidence="2">The sequence shown here is derived from an EMBL/GenBank/DDBJ whole genome shotgun (WGS) entry which is preliminary data.</text>
</comment>
<name>A0AAN9T8B6_9HEMI</name>
<dbReference type="AlphaFoldDB" id="A0AAN9T8B6"/>
<proteinExistence type="predicted"/>
<feature type="region of interest" description="Disordered" evidence="1">
    <location>
        <begin position="494"/>
        <end position="517"/>
    </location>
</feature>
<evidence type="ECO:0000256" key="1">
    <source>
        <dbReference type="SAM" id="MobiDB-lite"/>
    </source>
</evidence>
<keyword evidence="3" id="KW-1185">Reference proteome</keyword>
<organism evidence="2 3">
    <name type="scientific">Parthenolecanium corni</name>
    <dbReference type="NCBI Taxonomy" id="536013"/>
    <lineage>
        <taxon>Eukaryota</taxon>
        <taxon>Metazoa</taxon>
        <taxon>Ecdysozoa</taxon>
        <taxon>Arthropoda</taxon>
        <taxon>Hexapoda</taxon>
        <taxon>Insecta</taxon>
        <taxon>Pterygota</taxon>
        <taxon>Neoptera</taxon>
        <taxon>Paraneoptera</taxon>
        <taxon>Hemiptera</taxon>
        <taxon>Sternorrhyncha</taxon>
        <taxon>Coccoidea</taxon>
        <taxon>Coccidae</taxon>
        <taxon>Parthenolecanium</taxon>
    </lineage>
</organism>
<dbReference type="Proteomes" id="UP001367676">
    <property type="component" value="Unassembled WGS sequence"/>
</dbReference>